<keyword evidence="2 9" id="KW-0963">Cytoplasm</keyword>
<dbReference type="GO" id="GO:0051539">
    <property type="term" value="F:4 iron, 4 sulfur cluster binding"/>
    <property type="evidence" value="ECO:0007669"/>
    <property type="project" value="UniProtKB-KW"/>
</dbReference>
<dbReference type="GO" id="GO:0005737">
    <property type="term" value="C:cytoplasm"/>
    <property type="evidence" value="ECO:0007669"/>
    <property type="project" value="UniProtKB-SubCell"/>
</dbReference>
<proteinExistence type="inferred from homology"/>
<comment type="cofactor">
    <cofactor evidence="9">
        <name>[4Fe-4S] cluster</name>
        <dbReference type="ChEBI" id="CHEBI:49883"/>
    </cofactor>
    <text evidence="9">Binds 2 [4Fe-4S] clusters per monomer.</text>
</comment>
<dbReference type="AlphaFoldDB" id="A0A2N7UCX0"/>
<feature type="domain" description="4Fe-4S ferredoxin-type" evidence="11">
    <location>
        <begin position="207"/>
        <end position="236"/>
    </location>
</feature>
<dbReference type="EC" id="1.17.99.6" evidence="9"/>
<dbReference type="InterPro" id="IPR017896">
    <property type="entry name" value="4Fe4S_Fe-S-bd"/>
</dbReference>
<keyword evidence="5 9" id="KW-0671">Queuosine biosynthesis</keyword>
<feature type="binding site" evidence="9">
    <location>
        <position position="242"/>
    </location>
    <ligand>
        <name>[4Fe-4S] cluster</name>
        <dbReference type="ChEBI" id="CHEBI:49883"/>
        <label>2</label>
    </ligand>
</feature>
<keyword evidence="8 9" id="KW-0411">Iron-sulfur</keyword>
<comment type="subunit">
    <text evidence="9">Monomer.</text>
</comment>
<evidence type="ECO:0000256" key="10">
    <source>
        <dbReference type="SAM" id="MobiDB-lite"/>
    </source>
</evidence>
<dbReference type="GO" id="GO:0031419">
    <property type="term" value="F:cobalamin binding"/>
    <property type="evidence" value="ECO:0007669"/>
    <property type="project" value="UniProtKB-KW"/>
</dbReference>
<feature type="binding site" evidence="9">
    <location>
        <position position="219"/>
    </location>
    <ligand>
        <name>[4Fe-4S] cluster</name>
        <dbReference type="ChEBI" id="CHEBI:49883"/>
        <label>1</label>
    </ligand>
</feature>
<protein>
    <recommendedName>
        <fullName evidence="9">Epoxyqueuosine reductase</fullName>
        <ecNumber evidence="9">1.17.99.6</ecNumber>
    </recommendedName>
    <alternativeName>
        <fullName evidence="9">Queuosine biosynthesis protein QueG</fullName>
    </alternativeName>
</protein>
<keyword evidence="13" id="KW-1185">Reference proteome</keyword>
<feature type="region of interest" description="Disordered" evidence="10">
    <location>
        <begin position="1"/>
        <end position="25"/>
    </location>
</feature>
<dbReference type="GO" id="GO:0008616">
    <property type="term" value="P:tRNA queuosine(34) biosynthetic process"/>
    <property type="evidence" value="ECO:0007669"/>
    <property type="project" value="UniProtKB-UniRule"/>
</dbReference>
<evidence type="ECO:0000256" key="8">
    <source>
        <dbReference type="ARBA" id="ARBA00023014"/>
    </source>
</evidence>
<comment type="pathway">
    <text evidence="9">tRNA modification; tRNA-queuosine biosynthesis.</text>
</comment>
<dbReference type="PANTHER" id="PTHR30002:SF4">
    <property type="entry name" value="EPOXYQUEUOSINE REDUCTASE"/>
    <property type="match status" value="1"/>
</dbReference>
<accession>A0A2N7UCX0</accession>
<evidence type="ECO:0000256" key="5">
    <source>
        <dbReference type="ARBA" id="ARBA00022785"/>
    </source>
</evidence>
<comment type="cofactor">
    <cofactor evidence="9">
        <name>cob(II)alamin</name>
        <dbReference type="ChEBI" id="CHEBI:16304"/>
    </cofactor>
</comment>
<evidence type="ECO:0000259" key="11">
    <source>
        <dbReference type="PROSITE" id="PS51379"/>
    </source>
</evidence>
<organism evidence="12 13">
    <name type="scientific">Halomonas urumqiensis</name>
    <dbReference type="NCBI Taxonomy" id="1684789"/>
    <lineage>
        <taxon>Bacteria</taxon>
        <taxon>Pseudomonadati</taxon>
        <taxon>Pseudomonadota</taxon>
        <taxon>Gammaproteobacteria</taxon>
        <taxon>Oceanospirillales</taxon>
        <taxon>Halomonadaceae</taxon>
        <taxon>Halomonas</taxon>
    </lineage>
</organism>
<feature type="binding site" evidence="9">
    <location>
        <position position="84"/>
    </location>
    <ligand>
        <name>cob(II)alamin</name>
        <dbReference type="ChEBI" id="CHEBI:16304"/>
    </ligand>
</feature>
<dbReference type="PROSITE" id="PS51379">
    <property type="entry name" value="4FE4S_FER_2"/>
    <property type="match status" value="1"/>
</dbReference>
<dbReference type="SUPFAM" id="SSF54862">
    <property type="entry name" value="4Fe-4S ferredoxins"/>
    <property type="match status" value="1"/>
</dbReference>
<evidence type="ECO:0000313" key="13">
    <source>
        <dbReference type="Proteomes" id="UP000235547"/>
    </source>
</evidence>
<comment type="catalytic activity">
    <reaction evidence="9">
        <text>epoxyqueuosine(34) in tRNA + AH2 = queuosine(34) in tRNA + A + H2O</text>
        <dbReference type="Rhea" id="RHEA:32159"/>
        <dbReference type="Rhea" id="RHEA-COMP:18571"/>
        <dbReference type="Rhea" id="RHEA-COMP:18582"/>
        <dbReference type="ChEBI" id="CHEBI:13193"/>
        <dbReference type="ChEBI" id="CHEBI:15377"/>
        <dbReference type="ChEBI" id="CHEBI:17499"/>
        <dbReference type="ChEBI" id="CHEBI:194431"/>
        <dbReference type="ChEBI" id="CHEBI:194443"/>
        <dbReference type="EC" id="1.17.99.6"/>
    </reaction>
</comment>
<dbReference type="HAMAP" id="MF_00916">
    <property type="entry name" value="QueG"/>
    <property type="match status" value="1"/>
</dbReference>
<evidence type="ECO:0000256" key="2">
    <source>
        <dbReference type="ARBA" id="ARBA00022490"/>
    </source>
</evidence>
<sequence length="386" mass="43132">MTVHSPFTDSADANEIGADVTRPGNAPDLTALAQRIKTWGRELGFQQVGITDVDLREDEAHLQRWLDAGHHGEMGFMAKHGTKRTRPAELEPGTLRVISVRLDYLPAEVETTKVLGQPERAYVSRYATGRDYHKLMRKRLARLARQIEAEVGPIGYRAFVDSAPVMERALARKAGLGWFGKNAMLLNPKAGSLFFLGELYTDLPLPVDPPFEGDHCGSCSACRSACPTDAIVEDRVVDARRCISYLTIELHGSIPEEFREAMGNRVFGCDDCQLVCPFTRFTRISAEADFAPRHDLDRASLLSLFAWSEEEFLAKTAGSPIRRIGYARWLRNLAVGLGNAPWSEAVEAALMARLPYPSALVREHVRWALARQRDKRQRMIAVSRES</sequence>
<comment type="caution">
    <text evidence="12">The sequence shown here is derived from an EMBL/GenBank/DDBJ whole genome shotgun (WGS) entry which is preliminary data.</text>
</comment>
<evidence type="ECO:0000256" key="7">
    <source>
        <dbReference type="ARBA" id="ARBA00023004"/>
    </source>
</evidence>
<name>A0A2N7UCX0_9GAMM</name>
<dbReference type="InterPro" id="IPR013542">
    <property type="entry name" value="QueG_DUF1730"/>
</dbReference>
<dbReference type="EMBL" id="PNRG01000033">
    <property type="protein sequence ID" value="PMR78225.1"/>
    <property type="molecule type" value="Genomic_DNA"/>
</dbReference>
<evidence type="ECO:0000256" key="1">
    <source>
        <dbReference type="ARBA" id="ARBA00022485"/>
    </source>
</evidence>
<dbReference type="RefSeq" id="WP_102589290.1">
    <property type="nucleotide sequence ID" value="NZ_BNAE01000001.1"/>
</dbReference>
<dbReference type="Pfam" id="PF13484">
    <property type="entry name" value="Fer4_16"/>
    <property type="match status" value="1"/>
</dbReference>
<evidence type="ECO:0000256" key="4">
    <source>
        <dbReference type="ARBA" id="ARBA00022723"/>
    </source>
</evidence>
<dbReference type="InterPro" id="IPR017900">
    <property type="entry name" value="4Fe4S_Fe_S_CS"/>
</dbReference>
<feature type="binding site" evidence="9">
    <location>
        <position position="185"/>
    </location>
    <ligand>
        <name>cob(II)alamin</name>
        <dbReference type="ChEBI" id="CHEBI:16304"/>
    </ligand>
</feature>
<keyword evidence="6 9" id="KW-0560">Oxidoreductase</keyword>
<dbReference type="Proteomes" id="UP000235547">
    <property type="component" value="Unassembled WGS sequence"/>
</dbReference>
<dbReference type="Gene3D" id="3.30.70.20">
    <property type="match status" value="1"/>
</dbReference>
<dbReference type="OrthoDB" id="9784571at2"/>
<dbReference type="GO" id="GO:0046872">
    <property type="term" value="F:metal ion binding"/>
    <property type="evidence" value="ECO:0007669"/>
    <property type="project" value="UniProtKB-KW"/>
</dbReference>
<feature type="binding site" evidence="9">
    <location>
        <position position="226"/>
    </location>
    <ligand>
        <name>[4Fe-4S] cluster</name>
        <dbReference type="ChEBI" id="CHEBI:49883"/>
        <label>2</label>
    </ligand>
</feature>
<comment type="caution">
    <text evidence="9">Lacks conserved residue(s) required for the propagation of feature annotation.</text>
</comment>
<comment type="subcellular location">
    <subcellularLocation>
        <location evidence="9">Cytoplasm</location>
    </subcellularLocation>
</comment>
<dbReference type="InterPro" id="IPR004453">
    <property type="entry name" value="QueG"/>
</dbReference>
<feature type="binding site" evidence="9">
    <location>
        <position position="272"/>
    </location>
    <ligand>
        <name>[4Fe-4S] cluster</name>
        <dbReference type="ChEBI" id="CHEBI:49883"/>
        <label>2</label>
    </ligand>
</feature>
<keyword evidence="9" id="KW-0170">Cobalt</keyword>
<keyword evidence="1 9" id="KW-0004">4Fe-4S</keyword>
<evidence type="ECO:0000256" key="3">
    <source>
        <dbReference type="ARBA" id="ARBA00022694"/>
    </source>
</evidence>
<comment type="similarity">
    <text evidence="9">Belongs to the QueG family.</text>
</comment>
<feature type="binding site" evidence="9">
    <location>
        <position position="182"/>
    </location>
    <ligand>
        <name>cob(II)alamin</name>
        <dbReference type="ChEBI" id="CHEBI:16304"/>
    </ligand>
</feature>
<dbReference type="Pfam" id="PF08331">
    <property type="entry name" value="QueG_DUF1730"/>
    <property type="match status" value="1"/>
</dbReference>
<feature type="binding site" evidence="9">
    <location>
        <position position="161"/>
    </location>
    <ligand>
        <name>cob(II)alamin</name>
        <dbReference type="ChEBI" id="CHEBI:16304"/>
    </ligand>
</feature>
<dbReference type="UniPathway" id="UPA00392"/>
<feature type="binding site" evidence="9">
    <location>
        <position position="196"/>
    </location>
    <ligand>
        <name>cob(II)alamin</name>
        <dbReference type="ChEBI" id="CHEBI:16304"/>
    </ligand>
</feature>
<reference evidence="12 13" key="1">
    <citation type="submission" date="2018-01" db="EMBL/GenBank/DDBJ databases">
        <title>Halomonas endophytica sp. nov., isolated from storage liquid in the stems of Populus euphratica.</title>
        <authorList>
            <person name="Chen C."/>
        </authorList>
    </citation>
    <scope>NUCLEOTIDE SEQUENCE [LARGE SCALE GENOMIC DNA]</scope>
    <source>
        <strain evidence="12 13">BZ-SZ-XJ27</strain>
    </source>
</reference>
<evidence type="ECO:0000256" key="6">
    <source>
        <dbReference type="ARBA" id="ARBA00023002"/>
    </source>
</evidence>
<evidence type="ECO:0000313" key="12">
    <source>
        <dbReference type="EMBL" id="PMR78225.1"/>
    </source>
</evidence>
<dbReference type="PANTHER" id="PTHR30002">
    <property type="entry name" value="EPOXYQUEUOSINE REDUCTASE"/>
    <property type="match status" value="1"/>
</dbReference>
<dbReference type="PROSITE" id="PS00198">
    <property type="entry name" value="4FE4S_FER_1"/>
    <property type="match status" value="1"/>
</dbReference>
<feature type="binding site" evidence="9">
    <location>
        <position position="276"/>
    </location>
    <ligand>
        <name>[4Fe-4S] cluster</name>
        <dbReference type="ChEBI" id="CHEBI:49883"/>
        <label>1</label>
    </ligand>
</feature>
<feature type="binding site" evidence="9">
    <location>
        <position position="244"/>
    </location>
    <ligand>
        <name>cob(II)alamin</name>
        <dbReference type="ChEBI" id="CHEBI:16304"/>
    </ligand>
</feature>
<keyword evidence="9" id="KW-0846">Cobalamin</keyword>
<dbReference type="GO" id="GO:0052693">
    <property type="term" value="F:epoxyqueuosine reductase activity"/>
    <property type="evidence" value="ECO:0007669"/>
    <property type="project" value="UniProtKB-UniRule"/>
</dbReference>
<keyword evidence="3 9" id="KW-0819">tRNA processing</keyword>
<dbReference type="NCBIfam" id="TIGR00276">
    <property type="entry name" value="tRNA epoxyqueuosine(34) reductase QueG"/>
    <property type="match status" value="1"/>
</dbReference>
<gene>
    <name evidence="9 12" type="primary">queG</name>
    <name evidence="12" type="ORF">C1H70_15760</name>
</gene>
<keyword evidence="4 9" id="KW-0479">Metal-binding</keyword>
<keyword evidence="7 9" id="KW-0408">Iron</keyword>
<evidence type="ECO:0000256" key="9">
    <source>
        <dbReference type="HAMAP-Rule" id="MF_00916"/>
    </source>
</evidence>
<feature type="binding site" evidence="9">
    <location>
        <position position="216"/>
    </location>
    <ligand>
        <name>[4Fe-4S] cluster</name>
        <dbReference type="ChEBI" id="CHEBI:49883"/>
        <label>1</label>
    </ligand>
</feature>
<feature type="binding site" evidence="9">
    <location>
        <position position="269"/>
    </location>
    <ligand>
        <name>[4Fe-4S] cluster</name>
        <dbReference type="ChEBI" id="CHEBI:49883"/>
        <label>2</label>
    </ligand>
</feature>
<feature type="active site" description="Proton donor" evidence="9">
    <location>
        <position position="161"/>
    </location>
</feature>
<feature type="binding site" evidence="9">
    <location>
        <position position="222"/>
    </location>
    <ligand>
        <name>[4Fe-4S] cluster</name>
        <dbReference type="ChEBI" id="CHEBI:49883"/>
        <label>1</label>
    </ligand>
</feature>
<feature type="binding site" evidence="9">
    <location>
        <begin position="269"/>
        <end position="270"/>
    </location>
    <ligand>
        <name>cob(II)alamin</name>
        <dbReference type="ChEBI" id="CHEBI:16304"/>
    </ligand>
</feature>
<comment type="function">
    <text evidence="9">Catalyzes the conversion of epoxyqueuosine (oQ) to queuosine (Q), which is a hypermodified base found in the wobble positions of tRNA(Asp), tRNA(Asn), tRNA(His) and tRNA(Tyr).</text>
</comment>